<keyword evidence="1" id="KW-0472">Membrane</keyword>
<dbReference type="EMBL" id="MFJB01000006">
    <property type="protein sequence ID" value="OGG00922.1"/>
    <property type="molecule type" value="Genomic_DNA"/>
</dbReference>
<evidence type="ECO:0000313" key="2">
    <source>
        <dbReference type="EMBL" id="OGG00922.1"/>
    </source>
</evidence>
<keyword evidence="1" id="KW-0812">Transmembrane</keyword>
<feature type="transmembrane region" description="Helical" evidence="1">
    <location>
        <begin position="18"/>
        <end position="38"/>
    </location>
</feature>
<organism evidence="2 3">
    <name type="scientific">Candidatus Gottesmanbacteria bacterium RBG_16_38_7b</name>
    <dbReference type="NCBI Taxonomy" id="1798372"/>
    <lineage>
        <taxon>Bacteria</taxon>
        <taxon>Candidatus Gottesmaniibacteriota</taxon>
    </lineage>
</organism>
<gene>
    <name evidence="2" type="ORF">A2153_06190</name>
</gene>
<comment type="caution">
    <text evidence="2">The sequence shown here is derived from an EMBL/GenBank/DDBJ whole genome shotgun (WGS) entry which is preliminary data.</text>
</comment>
<reference evidence="2 3" key="1">
    <citation type="journal article" date="2016" name="Nat. Commun.">
        <title>Thousands of microbial genomes shed light on interconnected biogeochemical processes in an aquifer system.</title>
        <authorList>
            <person name="Anantharaman K."/>
            <person name="Brown C.T."/>
            <person name="Hug L.A."/>
            <person name="Sharon I."/>
            <person name="Castelle C.J."/>
            <person name="Probst A.J."/>
            <person name="Thomas B.C."/>
            <person name="Singh A."/>
            <person name="Wilkins M.J."/>
            <person name="Karaoz U."/>
            <person name="Brodie E.L."/>
            <person name="Williams K.H."/>
            <person name="Hubbard S.S."/>
            <person name="Banfield J.F."/>
        </authorList>
    </citation>
    <scope>NUCLEOTIDE SEQUENCE [LARGE SCALE GENOMIC DNA]</scope>
</reference>
<name>A0A1F5YM14_9BACT</name>
<keyword evidence="1" id="KW-1133">Transmembrane helix</keyword>
<proteinExistence type="predicted"/>
<dbReference type="AlphaFoldDB" id="A0A1F5YM14"/>
<accession>A0A1F5YM14</accession>
<sequence length="60" mass="6861">MIKKIPVSYYIDPGTGSFLFQILAAFILTVIVTGRRTFQFFRTLIKKVLSLKKNGHDKIS</sequence>
<evidence type="ECO:0000313" key="3">
    <source>
        <dbReference type="Proteomes" id="UP000177396"/>
    </source>
</evidence>
<protein>
    <submittedName>
        <fullName evidence="2">Uncharacterized protein</fullName>
    </submittedName>
</protein>
<evidence type="ECO:0000256" key="1">
    <source>
        <dbReference type="SAM" id="Phobius"/>
    </source>
</evidence>
<dbReference type="Proteomes" id="UP000177396">
    <property type="component" value="Unassembled WGS sequence"/>
</dbReference>